<dbReference type="InterPro" id="IPR007138">
    <property type="entry name" value="ABM_dom"/>
</dbReference>
<protein>
    <submittedName>
        <fullName evidence="2">Antibiotic biosynthesis monooxygenase</fullName>
    </submittedName>
</protein>
<dbReference type="Gene3D" id="3.30.70.100">
    <property type="match status" value="1"/>
</dbReference>
<evidence type="ECO:0000313" key="3">
    <source>
        <dbReference type="Proteomes" id="UP000727993"/>
    </source>
</evidence>
<dbReference type="PROSITE" id="PS51725">
    <property type="entry name" value="ABM"/>
    <property type="match status" value="1"/>
</dbReference>
<comment type="caution">
    <text evidence="2">The sequence shown here is derived from an EMBL/GenBank/DDBJ whole genome shotgun (WGS) entry which is preliminary data.</text>
</comment>
<dbReference type="PANTHER" id="PTHR33336:SF15">
    <property type="entry name" value="ABM DOMAIN-CONTAINING PROTEIN"/>
    <property type="match status" value="1"/>
</dbReference>
<evidence type="ECO:0000313" key="2">
    <source>
        <dbReference type="EMBL" id="MBK9297441.1"/>
    </source>
</evidence>
<dbReference type="InterPro" id="IPR011008">
    <property type="entry name" value="Dimeric_a/b-barrel"/>
</dbReference>
<dbReference type="InterPro" id="IPR050744">
    <property type="entry name" value="AI-2_Isomerase_LsrG"/>
</dbReference>
<keyword evidence="2" id="KW-0503">Monooxygenase</keyword>
<dbReference type="GO" id="GO:0004497">
    <property type="term" value="F:monooxygenase activity"/>
    <property type="evidence" value="ECO:0007669"/>
    <property type="project" value="UniProtKB-KW"/>
</dbReference>
<proteinExistence type="predicted"/>
<dbReference type="AlphaFoldDB" id="A0A936NEA4"/>
<sequence length="100" mass="10747">MIIVSGTVSLDPAKTAAFHEALAPLVTATRAEAGNVSYGFYADPFEDGSYRIFEEWADQDAVDAHMSTDHMAAFMGAIGDFGVTGIDLNSYQASNKTKFM</sequence>
<evidence type="ECO:0000259" key="1">
    <source>
        <dbReference type="PROSITE" id="PS51725"/>
    </source>
</evidence>
<dbReference type="EMBL" id="JADJZA010000007">
    <property type="protein sequence ID" value="MBK9297441.1"/>
    <property type="molecule type" value="Genomic_DNA"/>
</dbReference>
<dbReference type="SUPFAM" id="SSF54909">
    <property type="entry name" value="Dimeric alpha+beta barrel"/>
    <property type="match status" value="1"/>
</dbReference>
<gene>
    <name evidence="2" type="ORF">IPN02_11535</name>
</gene>
<keyword evidence="2" id="KW-0560">Oxidoreductase</keyword>
<name>A0A936NEA4_9ACTN</name>
<accession>A0A936NEA4</accession>
<organism evidence="2 3">
    <name type="scientific">Candidatus Neomicrothrix subdominans</name>
    <dbReference type="NCBI Taxonomy" id="2954438"/>
    <lineage>
        <taxon>Bacteria</taxon>
        <taxon>Bacillati</taxon>
        <taxon>Actinomycetota</taxon>
        <taxon>Acidimicrobiia</taxon>
        <taxon>Acidimicrobiales</taxon>
        <taxon>Microthrixaceae</taxon>
        <taxon>Candidatus Neomicrothrix</taxon>
    </lineage>
</organism>
<dbReference type="PANTHER" id="PTHR33336">
    <property type="entry name" value="QUINOL MONOOXYGENASE YGIN-RELATED"/>
    <property type="match status" value="1"/>
</dbReference>
<reference evidence="2 3" key="1">
    <citation type="submission" date="2020-10" db="EMBL/GenBank/DDBJ databases">
        <title>Connecting structure to function with the recovery of over 1000 high-quality activated sludge metagenome-assembled genomes encoding full-length rRNA genes using long-read sequencing.</title>
        <authorList>
            <person name="Singleton C.M."/>
            <person name="Petriglieri F."/>
            <person name="Kristensen J.M."/>
            <person name="Kirkegaard R.H."/>
            <person name="Michaelsen T.Y."/>
            <person name="Andersen M.H."/>
            <person name="Karst S.M."/>
            <person name="Dueholm M.S."/>
            <person name="Nielsen P.H."/>
            <person name="Albertsen M."/>
        </authorList>
    </citation>
    <scope>NUCLEOTIDE SEQUENCE [LARGE SCALE GENOMIC DNA]</scope>
    <source>
        <strain evidence="2">Lyne_18-Q3-R50-59_MAXAC.006</strain>
    </source>
</reference>
<feature type="domain" description="ABM" evidence="1">
    <location>
        <begin position="2"/>
        <end position="91"/>
    </location>
</feature>
<dbReference type="Pfam" id="PF03992">
    <property type="entry name" value="ABM"/>
    <property type="match status" value="1"/>
</dbReference>
<dbReference type="Proteomes" id="UP000727993">
    <property type="component" value="Unassembled WGS sequence"/>
</dbReference>